<accession>A0A0B4GMF4</accession>
<organism evidence="1 2">
    <name type="scientific">Metarhizium guizhouense (strain ARSEF 977)</name>
    <dbReference type="NCBI Taxonomy" id="1276136"/>
    <lineage>
        <taxon>Eukaryota</taxon>
        <taxon>Fungi</taxon>
        <taxon>Dikarya</taxon>
        <taxon>Ascomycota</taxon>
        <taxon>Pezizomycotina</taxon>
        <taxon>Sordariomycetes</taxon>
        <taxon>Hypocreomycetidae</taxon>
        <taxon>Hypocreales</taxon>
        <taxon>Clavicipitaceae</taxon>
        <taxon>Metarhizium</taxon>
    </lineage>
</organism>
<gene>
    <name evidence="1" type="ORF">MGU_08954</name>
</gene>
<dbReference type="HOGENOM" id="CLU_1896212_0_0_1"/>
<dbReference type="Proteomes" id="UP000031192">
    <property type="component" value="Unassembled WGS sequence"/>
</dbReference>
<reference evidence="1 2" key="1">
    <citation type="journal article" date="2014" name="Proc. Natl. Acad. Sci. U.S.A.">
        <title>Trajectory and genomic determinants of fungal-pathogen speciation and host adaptation.</title>
        <authorList>
            <person name="Hu X."/>
            <person name="Xiao G."/>
            <person name="Zheng P."/>
            <person name="Shang Y."/>
            <person name="Su Y."/>
            <person name="Zhang X."/>
            <person name="Liu X."/>
            <person name="Zhan S."/>
            <person name="St Leger R.J."/>
            <person name="Wang C."/>
        </authorList>
    </citation>
    <scope>NUCLEOTIDE SEQUENCE [LARGE SCALE GENOMIC DNA]</scope>
    <source>
        <strain evidence="1 2">ARSEF 977</strain>
    </source>
</reference>
<dbReference type="EMBL" id="AZNH01000053">
    <property type="protein sequence ID" value="KID83763.1"/>
    <property type="molecule type" value="Genomic_DNA"/>
</dbReference>
<keyword evidence="2" id="KW-1185">Reference proteome</keyword>
<comment type="caution">
    <text evidence="1">The sequence shown here is derived from an EMBL/GenBank/DDBJ whole genome shotgun (WGS) entry which is preliminary data.</text>
</comment>
<evidence type="ECO:0000313" key="2">
    <source>
        <dbReference type="Proteomes" id="UP000031192"/>
    </source>
</evidence>
<sequence length="135" mass="15032">MSFLDVSTFGNKLGSMMSLEITSNKVERLANWLFDAPVESMDKHRYLILPTGLRIIPSTDLVLRGCKRDVIPEVFGFDLHNAIKASPAYKEEAEQGNPLTECVTMTISHRASDGAIINLSLDEKEAFRVKGKLYG</sequence>
<proteinExistence type="predicted"/>
<evidence type="ECO:0000313" key="1">
    <source>
        <dbReference type="EMBL" id="KID83763.1"/>
    </source>
</evidence>
<dbReference type="AlphaFoldDB" id="A0A0B4GMF4"/>
<name>A0A0B4GMF4_METGA</name>
<protein>
    <submittedName>
        <fullName evidence="1">Uncharacterized protein</fullName>
    </submittedName>
</protein>